<keyword evidence="5" id="KW-1185">Reference proteome</keyword>
<dbReference type="EMBL" id="CP104003">
    <property type="protein sequence ID" value="UWM53794.1"/>
    <property type="molecule type" value="Genomic_DNA"/>
</dbReference>
<dbReference type="PANTHER" id="PTHR44591:SF3">
    <property type="entry name" value="RESPONSE REGULATORY DOMAIN-CONTAINING PROTEIN"/>
    <property type="match status" value="1"/>
</dbReference>
<evidence type="ECO:0000256" key="2">
    <source>
        <dbReference type="PROSITE-ProRule" id="PRU00169"/>
    </source>
</evidence>
<dbReference type="PANTHER" id="PTHR44591">
    <property type="entry name" value="STRESS RESPONSE REGULATOR PROTEIN 1"/>
    <property type="match status" value="1"/>
</dbReference>
<dbReference type="GeneID" id="74944129"/>
<dbReference type="KEGG" id="ssai:N0B31_16865"/>
<dbReference type="AlphaFoldDB" id="A0A9E7UAH9"/>
<dbReference type="InterPro" id="IPR011006">
    <property type="entry name" value="CheY-like_superfamily"/>
</dbReference>
<dbReference type="InterPro" id="IPR001789">
    <property type="entry name" value="Sig_transdc_resp-reg_receiver"/>
</dbReference>
<protein>
    <submittedName>
        <fullName evidence="4">Response regulator</fullName>
    </submittedName>
</protein>
<feature type="domain" description="Response regulatory" evidence="3">
    <location>
        <begin position="20"/>
        <end position="134"/>
    </location>
</feature>
<evidence type="ECO:0000313" key="5">
    <source>
        <dbReference type="Proteomes" id="UP001057580"/>
    </source>
</evidence>
<dbReference type="Pfam" id="PF00072">
    <property type="entry name" value="Response_reg"/>
    <property type="match status" value="1"/>
</dbReference>
<organism evidence="4 5">
    <name type="scientific">Salinirubellus salinus</name>
    <dbReference type="NCBI Taxonomy" id="1364945"/>
    <lineage>
        <taxon>Archaea</taxon>
        <taxon>Methanobacteriati</taxon>
        <taxon>Methanobacteriota</taxon>
        <taxon>Stenosarchaea group</taxon>
        <taxon>Halobacteria</taxon>
        <taxon>Halobacteriales</taxon>
        <taxon>Natronomonadaceae</taxon>
        <taxon>Salinirubellus</taxon>
    </lineage>
</organism>
<dbReference type="SMART" id="SM00448">
    <property type="entry name" value="REC"/>
    <property type="match status" value="1"/>
</dbReference>
<dbReference type="PROSITE" id="PS50110">
    <property type="entry name" value="RESPONSE_REGULATORY"/>
    <property type="match status" value="1"/>
</dbReference>
<dbReference type="RefSeq" id="WP_260592788.1">
    <property type="nucleotide sequence ID" value="NZ_CP104003.1"/>
</dbReference>
<evidence type="ECO:0000256" key="1">
    <source>
        <dbReference type="ARBA" id="ARBA00022553"/>
    </source>
</evidence>
<dbReference type="GO" id="GO:0000160">
    <property type="term" value="P:phosphorelay signal transduction system"/>
    <property type="evidence" value="ECO:0007669"/>
    <property type="project" value="InterPro"/>
</dbReference>
<evidence type="ECO:0000313" key="4">
    <source>
        <dbReference type="EMBL" id="UWM53794.1"/>
    </source>
</evidence>
<dbReference type="Proteomes" id="UP001057580">
    <property type="component" value="Chromosome"/>
</dbReference>
<dbReference type="SUPFAM" id="SSF52172">
    <property type="entry name" value="CheY-like"/>
    <property type="match status" value="1"/>
</dbReference>
<dbReference type="Gene3D" id="3.40.50.2300">
    <property type="match status" value="1"/>
</dbReference>
<name>A0A9E7UAH9_9EURY</name>
<keyword evidence="1 2" id="KW-0597">Phosphoprotein</keyword>
<dbReference type="CDD" id="cd00156">
    <property type="entry name" value="REC"/>
    <property type="match status" value="1"/>
</dbReference>
<evidence type="ECO:0000259" key="3">
    <source>
        <dbReference type="PROSITE" id="PS50110"/>
    </source>
</evidence>
<dbReference type="InterPro" id="IPR050595">
    <property type="entry name" value="Bact_response_regulator"/>
</dbReference>
<gene>
    <name evidence="4" type="ORF">N0B31_16865</name>
</gene>
<feature type="modified residue" description="4-aspartylphosphate" evidence="2">
    <location>
        <position position="70"/>
    </location>
</feature>
<sequence length="145" mass="16166">MTTETPARRKPSDGSTTPIHVLVVDDDPHLLTIADQFLSREDGFEVATAENALDACRVLREERVDCVVSDYRMPAVDGMDLLETIRETEDVPFVMFTNKGSDELEDRVGRLDDTAYVRKGVGTERYDELASTVRGVVEARDGNTE</sequence>
<reference evidence="4" key="1">
    <citation type="submission" date="2022-09" db="EMBL/GenBank/DDBJ databases">
        <title>Diverse halophilic archaea isolated from saline environments.</title>
        <authorList>
            <person name="Cui H.-L."/>
        </authorList>
    </citation>
    <scope>NUCLEOTIDE SEQUENCE</scope>
    <source>
        <strain evidence="4">ZS-35-S2</strain>
    </source>
</reference>
<accession>A0A9E7UAH9</accession>
<proteinExistence type="predicted"/>